<dbReference type="Pfam" id="PF00392">
    <property type="entry name" value="GntR"/>
    <property type="match status" value="1"/>
</dbReference>
<keyword evidence="6" id="KW-1185">Reference proteome</keyword>
<feature type="domain" description="HTH gntR-type" evidence="4">
    <location>
        <begin position="12"/>
        <end position="79"/>
    </location>
</feature>
<dbReference type="SMART" id="SM00345">
    <property type="entry name" value="HTH_GNTR"/>
    <property type="match status" value="1"/>
</dbReference>
<dbReference type="PANTHER" id="PTHR43537:SF24">
    <property type="entry name" value="GLUCONATE OPERON TRANSCRIPTIONAL REPRESSOR"/>
    <property type="match status" value="1"/>
</dbReference>
<dbReference type="SUPFAM" id="SSF48008">
    <property type="entry name" value="GntR ligand-binding domain-like"/>
    <property type="match status" value="1"/>
</dbReference>
<sequence>MKKTTATTHRAENLSELVYQQLKADIFDFKLAPGERFTESEMCEHYQVSRTPIRQALYRLQQEGYVEVGFRRGWQIKPLNFRYYEELYDVRTILEKVAVETLCANPSQASIELEVLKEQWCIAPEHYLKDIKTLSKQDEAFHCALVRAAANQEMARIHKELSEKMRIIRRLDFSKQHRIEATYLEHQTILNYIFEHNTEAALNALVSHIQQSRDEVKKITLHMLDSSQFI</sequence>
<evidence type="ECO:0000256" key="3">
    <source>
        <dbReference type="ARBA" id="ARBA00023163"/>
    </source>
</evidence>
<dbReference type="PANTHER" id="PTHR43537">
    <property type="entry name" value="TRANSCRIPTIONAL REGULATOR, GNTR FAMILY"/>
    <property type="match status" value="1"/>
</dbReference>
<organism evidence="5 6">
    <name type="scientific">Acinetobacter apis</name>
    <dbReference type="NCBI Taxonomy" id="1229165"/>
    <lineage>
        <taxon>Bacteria</taxon>
        <taxon>Pseudomonadati</taxon>
        <taxon>Pseudomonadota</taxon>
        <taxon>Gammaproteobacteria</taxon>
        <taxon>Moraxellales</taxon>
        <taxon>Moraxellaceae</taxon>
        <taxon>Acinetobacter</taxon>
    </lineage>
</organism>
<dbReference type="PRINTS" id="PR00035">
    <property type="entry name" value="HTHGNTR"/>
</dbReference>
<reference evidence="6" key="1">
    <citation type="submission" date="2017-06" db="EMBL/GenBank/DDBJ databases">
        <authorList>
            <person name="Varghese N."/>
            <person name="Submissions S."/>
        </authorList>
    </citation>
    <scope>NUCLEOTIDE SEQUENCE [LARGE SCALE GENOMIC DNA]</scope>
    <source>
        <strain evidence="6">ANC 5114</strain>
    </source>
</reference>
<dbReference type="OrthoDB" id="9799812at2"/>
<dbReference type="CDD" id="cd07377">
    <property type="entry name" value="WHTH_GntR"/>
    <property type="match status" value="1"/>
</dbReference>
<dbReference type="InterPro" id="IPR000524">
    <property type="entry name" value="Tscrpt_reg_HTH_GntR"/>
</dbReference>
<dbReference type="GO" id="GO:0003700">
    <property type="term" value="F:DNA-binding transcription factor activity"/>
    <property type="evidence" value="ECO:0007669"/>
    <property type="project" value="InterPro"/>
</dbReference>
<dbReference type="Gene3D" id="1.10.10.10">
    <property type="entry name" value="Winged helix-like DNA-binding domain superfamily/Winged helix DNA-binding domain"/>
    <property type="match status" value="1"/>
</dbReference>
<dbReference type="PROSITE" id="PS50949">
    <property type="entry name" value="HTH_GNTR"/>
    <property type="match status" value="1"/>
</dbReference>
<dbReference type="SUPFAM" id="SSF46785">
    <property type="entry name" value="Winged helix' DNA-binding domain"/>
    <property type="match status" value="1"/>
</dbReference>
<dbReference type="InterPro" id="IPR011711">
    <property type="entry name" value="GntR_C"/>
</dbReference>
<dbReference type="InterPro" id="IPR036390">
    <property type="entry name" value="WH_DNA-bd_sf"/>
</dbReference>
<dbReference type="EMBL" id="FZLN01000002">
    <property type="protein sequence ID" value="SNQ29549.1"/>
    <property type="molecule type" value="Genomic_DNA"/>
</dbReference>
<evidence type="ECO:0000256" key="1">
    <source>
        <dbReference type="ARBA" id="ARBA00023015"/>
    </source>
</evidence>
<dbReference type="Pfam" id="PF07729">
    <property type="entry name" value="FCD"/>
    <property type="match status" value="1"/>
</dbReference>
<dbReference type="SMART" id="SM00895">
    <property type="entry name" value="FCD"/>
    <property type="match status" value="1"/>
</dbReference>
<accession>A0A217EGB8</accession>
<dbReference type="Gene3D" id="1.20.120.530">
    <property type="entry name" value="GntR ligand-binding domain-like"/>
    <property type="match status" value="1"/>
</dbReference>
<keyword evidence="3" id="KW-0804">Transcription</keyword>
<evidence type="ECO:0000313" key="5">
    <source>
        <dbReference type="EMBL" id="SNQ29549.1"/>
    </source>
</evidence>
<dbReference type="InterPro" id="IPR036388">
    <property type="entry name" value="WH-like_DNA-bd_sf"/>
</dbReference>
<evidence type="ECO:0000259" key="4">
    <source>
        <dbReference type="PROSITE" id="PS50949"/>
    </source>
</evidence>
<dbReference type="AlphaFoldDB" id="A0A217EGB8"/>
<proteinExistence type="predicted"/>
<gene>
    <name evidence="5" type="ORF">SAMN05444584_1507</name>
</gene>
<dbReference type="InterPro" id="IPR008920">
    <property type="entry name" value="TF_FadR/GntR_C"/>
</dbReference>
<dbReference type="RefSeq" id="WP_088823596.1">
    <property type="nucleotide sequence ID" value="NZ_FZLN01000002.1"/>
</dbReference>
<dbReference type="Proteomes" id="UP000243463">
    <property type="component" value="Unassembled WGS sequence"/>
</dbReference>
<name>A0A217EGB8_9GAMM</name>
<dbReference type="GO" id="GO:0003677">
    <property type="term" value="F:DNA binding"/>
    <property type="evidence" value="ECO:0007669"/>
    <property type="project" value="UniProtKB-KW"/>
</dbReference>
<protein>
    <submittedName>
        <fullName evidence="5">DNA-binding transcriptional regulator, GntR family</fullName>
    </submittedName>
</protein>
<keyword evidence="2 5" id="KW-0238">DNA-binding</keyword>
<keyword evidence="1" id="KW-0805">Transcription regulation</keyword>
<evidence type="ECO:0000313" key="6">
    <source>
        <dbReference type="Proteomes" id="UP000243463"/>
    </source>
</evidence>
<evidence type="ECO:0000256" key="2">
    <source>
        <dbReference type="ARBA" id="ARBA00023125"/>
    </source>
</evidence>